<proteinExistence type="predicted"/>
<accession>A0A4Q5AN39</accession>
<comment type="caution">
    <text evidence="2">The sequence shown here is derived from an EMBL/GenBank/DDBJ whole genome shotgun (WGS) entry which is preliminary data.</text>
</comment>
<name>A0A4Q5AN39_9BIFI</name>
<dbReference type="InterPro" id="IPR010359">
    <property type="entry name" value="IrrE_HExxH"/>
</dbReference>
<feature type="domain" description="IrrE N-terminal-like" evidence="1">
    <location>
        <begin position="52"/>
        <end position="134"/>
    </location>
</feature>
<dbReference type="RefSeq" id="WP_129870670.1">
    <property type="nucleotide sequence ID" value="NZ_RYUO01000002.1"/>
</dbReference>
<dbReference type="Proteomes" id="UP000291920">
    <property type="component" value="Unassembled WGS sequence"/>
</dbReference>
<reference evidence="2 3" key="1">
    <citation type="submission" date="2018-12" db="EMBL/GenBank/DDBJ databases">
        <title>Unveiling genomic diversity among members of the Bifidobacterium pseudolongum species, a widely distributed gut commensal of the animal kingdom.</title>
        <authorList>
            <person name="Lugli G.A."/>
            <person name="Duranti S."/>
            <person name="Albert K."/>
            <person name="Mancabelli L."/>
            <person name="Napoli S."/>
            <person name="Viappiani A."/>
            <person name="Anzalone R."/>
            <person name="Longhi G."/>
            <person name="Milani C."/>
            <person name="Turroni F."/>
            <person name="Alessandri G."/>
            <person name="Sela D.A."/>
            <person name="Van Sinderen D."/>
            <person name="Ventura M."/>
        </authorList>
    </citation>
    <scope>NUCLEOTIDE SEQUENCE [LARGE SCALE GENOMIC DNA]</scope>
    <source>
        <strain evidence="2 3">2017B</strain>
    </source>
</reference>
<protein>
    <recommendedName>
        <fullName evidence="1">IrrE N-terminal-like domain-containing protein</fullName>
    </recommendedName>
</protein>
<evidence type="ECO:0000313" key="3">
    <source>
        <dbReference type="Proteomes" id="UP000291920"/>
    </source>
</evidence>
<evidence type="ECO:0000259" key="1">
    <source>
        <dbReference type="Pfam" id="PF06114"/>
    </source>
</evidence>
<evidence type="ECO:0000313" key="2">
    <source>
        <dbReference type="EMBL" id="RYQ30920.1"/>
    </source>
</evidence>
<gene>
    <name evidence="2" type="ORF">PG2017B_0730</name>
</gene>
<organism evidence="2 3">
    <name type="scientific">Bifidobacterium pseudolongum subsp. globosum</name>
    <dbReference type="NCBI Taxonomy" id="1690"/>
    <lineage>
        <taxon>Bacteria</taxon>
        <taxon>Bacillati</taxon>
        <taxon>Actinomycetota</taxon>
        <taxon>Actinomycetes</taxon>
        <taxon>Bifidobacteriales</taxon>
        <taxon>Bifidobacteriaceae</taxon>
        <taxon>Bifidobacterium</taxon>
    </lineage>
</organism>
<dbReference type="EMBL" id="RYUT01000002">
    <property type="protein sequence ID" value="RYQ30920.1"/>
    <property type="molecule type" value="Genomic_DNA"/>
</dbReference>
<dbReference type="AlphaFoldDB" id="A0A4Q5AN39"/>
<sequence length="163" mass="18831">MLKTTVLLERRRIFDKAVREKTYGRMRMALYQLAPSLVVQSTVLNGRLMGCYDAQLEAITIDRSMTLDDKKCVLIHELGHWVFDDDSQPPYGAKRERATRKLTASTLIRAEDYRQAELMYEGDMFLMANDLGVNPDIILDYQKYVIPTLIGTKRRELSCVDAY</sequence>
<dbReference type="Pfam" id="PF06114">
    <property type="entry name" value="Peptidase_M78"/>
    <property type="match status" value="1"/>
</dbReference>